<evidence type="ECO:0000313" key="2">
    <source>
        <dbReference type="EMBL" id="HDS64004.1"/>
    </source>
</evidence>
<sequence>MYRVLISRTFQKQFHRLPIATQERIRLSIAGLGEDPYRSRPGTDIKPLRHTVPQKFRLRVGGYRVIYTVDYDTVRVIEVMTRGREYSGVREDGVQVIIDSVTNFL</sequence>
<dbReference type="InterPro" id="IPR035093">
    <property type="entry name" value="RelE/ParE_toxin_dom_sf"/>
</dbReference>
<dbReference type="AlphaFoldDB" id="A0A831LX62"/>
<dbReference type="InterPro" id="IPR052747">
    <property type="entry name" value="TA_system_RelE_toxin"/>
</dbReference>
<keyword evidence="1" id="KW-1277">Toxin-antitoxin system</keyword>
<dbReference type="SUPFAM" id="SSF143011">
    <property type="entry name" value="RelE-like"/>
    <property type="match status" value="1"/>
</dbReference>
<dbReference type="Proteomes" id="UP000885648">
    <property type="component" value="Unassembled WGS sequence"/>
</dbReference>
<dbReference type="PANTHER" id="PTHR38813">
    <property type="match status" value="1"/>
</dbReference>
<evidence type="ECO:0000256" key="1">
    <source>
        <dbReference type="ARBA" id="ARBA00022649"/>
    </source>
</evidence>
<dbReference type="Pfam" id="PF05016">
    <property type="entry name" value="ParE_toxin"/>
    <property type="match status" value="1"/>
</dbReference>
<gene>
    <name evidence="2" type="ORF">ENN52_07790</name>
</gene>
<organism evidence="2">
    <name type="scientific">Methanofollis liminatans</name>
    <dbReference type="NCBI Taxonomy" id="2201"/>
    <lineage>
        <taxon>Archaea</taxon>
        <taxon>Methanobacteriati</taxon>
        <taxon>Methanobacteriota</taxon>
        <taxon>Stenosarchaea group</taxon>
        <taxon>Methanomicrobia</taxon>
        <taxon>Methanomicrobiales</taxon>
        <taxon>Methanomicrobiaceae</taxon>
        <taxon>Methanofollis</taxon>
    </lineage>
</organism>
<dbReference type="Gene3D" id="3.30.2310.20">
    <property type="entry name" value="RelE-like"/>
    <property type="match status" value="1"/>
</dbReference>
<accession>A0A831LX62</accession>
<protein>
    <submittedName>
        <fullName evidence="2">Type II toxin-antitoxin system RelE/ParE family toxin</fullName>
    </submittedName>
</protein>
<dbReference type="InterPro" id="IPR007712">
    <property type="entry name" value="RelE/ParE_toxin"/>
</dbReference>
<dbReference type="EMBL" id="DSBY01000319">
    <property type="protein sequence ID" value="HDS64004.1"/>
    <property type="molecule type" value="Genomic_DNA"/>
</dbReference>
<reference evidence="2" key="1">
    <citation type="journal article" date="2020" name="mSystems">
        <title>Genome- and Community-Level Interaction Insights into Carbon Utilization and Element Cycling Functions of Hydrothermarchaeota in Hydrothermal Sediment.</title>
        <authorList>
            <person name="Zhou Z."/>
            <person name="Liu Y."/>
            <person name="Xu W."/>
            <person name="Pan J."/>
            <person name="Luo Z.H."/>
            <person name="Li M."/>
        </authorList>
    </citation>
    <scope>NUCLEOTIDE SEQUENCE</scope>
    <source>
        <strain evidence="2">SpSt-1183</strain>
    </source>
</reference>
<dbReference type="PANTHER" id="PTHR38813:SF1">
    <property type="entry name" value="TOXIN RELE1-RELATED"/>
    <property type="match status" value="1"/>
</dbReference>
<comment type="caution">
    <text evidence="2">The sequence shown here is derived from an EMBL/GenBank/DDBJ whole genome shotgun (WGS) entry which is preliminary data.</text>
</comment>
<proteinExistence type="predicted"/>
<name>A0A831LX62_9EURY</name>